<dbReference type="GO" id="GO:0005634">
    <property type="term" value="C:nucleus"/>
    <property type="evidence" value="ECO:0007669"/>
    <property type="project" value="UniProtKB-SubCell"/>
</dbReference>
<evidence type="ECO:0000313" key="6">
    <source>
        <dbReference type="EMBL" id="OLY81487.1"/>
    </source>
</evidence>
<feature type="domain" description="FAM192A/Fyv6 N-terminal" evidence="5">
    <location>
        <begin position="29"/>
        <end position="111"/>
    </location>
</feature>
<dbReference type="PANTHER" id="PTHR13495">
    <property type="entry name" value="NEFA-INTERACTING NUCLEAR PROTEIN NIP30"/>
    <property type="match status" value="1"/>
</dbReference>
<reference evidence="6 7" key="1">
    <citation type="journal article" date="2016" name="Mol. Biol. Evol.">
        <title>Genome-Wide Survey of Gut Fungi (Harpellales) Reveals the First Horizontally Transferred Ubiquitin Gene from a Mosquito Host.</title>
        <authorList>
            <person name="Wang Y."/>
            <person name="White M.M."/>
            <person name="Kvist S."/>
            <person name="Moncalvo J.M."/>
        </authorList>
    </citation>
    <scope>NUCLEOTIDE SEQUENCE [LARGE SCALE GENOMIC DNA]</scope>
    <source>
        <strain evidence="6 7">ALG-7-W6</strain>
    </source>
</reference>
<evidence type="ECO:0000256" key="1">
    <source>
        <dbReference type="ARBA" id="ARBA00004123"/>
    </source>
</evidence>
<dbReference type="STRING" id="133383.A0A1R0GX68"/>
<keyword evidence="3" id="KW-0175">Coiled coil</keyword>
<dbReference type="EMBL" id="LSSL01002407">
    <property type="protein sequence ID" value="OLY81487.1"/>
    <property type="molecule type" value="Genomic_DNA"/>
</dbReference>
<accession>A0A1R0GX68</accession>
<feature type="coiled-coil region" evidence="3">
    <location>
        <begin position="85"/>
        <end position="120"/>
    </location>
</feature>
<keyword evidence="2" id="KW-0539">Nucleus</keyword>
<gene>
    <name evidence="6" type="ORF">AYI68_g4407</name>
</gene>
<feature type="region of interest" description="Disordered" evidence="4">
    <location>
        <begin position="213"/>
        <end position="241"/>
    </location>
</feature>
<evidence type="ECO:0000313" key="7">
    <source>
        <dbReference type="Proteomes" id="UP000187455"/>
    </source>
</evidence>
<dbReference type="AlphaFoldDB" id="A0A1R0GX68"/>
<sequence>MGSQVPNGSLNLESDSTPSINNKFISQTAIDALSSNRKEEDPVYDPRTLYERLQEQRAIKDSEFKEASKFSNQIHRIDDDEFMFLENLQSQEQLLEQKRKQHEHEQLEIYKRDIDNLNQANSDPTKILSKIKPVEINSTRPPKRSLSILSGISKSIAKKKNSSNIESCSKNSKLDSKSNKHTISESSDRNTVVQNITKDGTDIIYVSKNETGSNTKGLVELSPRKNPDPLISLVDYSSDSQ</sequence>
<evidence type="ECO:0000259" key="5">
    <source>
        <dbReference type="Pfam" id="PF10187"/>
    </source>
</evidence>
<feature type="region of interest" description="Disordered" evidence="4">
    <location>
        <begin position="162"/>
        <end position="192"/>
    </location>
</feature>
<evidence type="ECO:0000256" key="2">
    <source>
        <dbReference type="ARBA" id="ARBA00023242"/>
    </source>
</evidence>
<dbReference type="PANTHER" id="PTHR13495:SF0">
    <property type="entry name" value="PSME3-INTERACTING PROTEIN"/>
    <property type="match status" value="1"/>
</dbReference>
<dbReference type="OrthoDB" id="75720at2759"/>
<evidence type="ECO:0000256" key="4">
    <source>
        <dbReference type="SAM" id="MobiDB-lite"/>
    </source>
</evidence>
<dbReference type="InterPro" id="IPR039845">
    <property type="entry name" value="FAM192A"/>
</dbReference>
<dbReference type="Proteomes" id="UP000187455">
    <property type="component" value="Unassembled WGS sequence"/>
</dbReference>
<keyword evidence="7" id="KW-1185">Reference proteome</keyword>
<organism evidence="6 7">
    <name type="scientific">Smittium mucronatum</name>
    <dbReference type="NCBI Taxonomy" id="133383"/>
    <lineage>
        <taxon>Eukaryota</taxon>
        <taxon>Fungi</taxon>
        <taxon>Fungi incertae sedis</taxon>
        <taxon>Zoopagomycota</taxon>
        <taxon>Kickxellomycotina</taxon>
        <taxon>Harpellomycetes</taxon>
        <taxon>Harpellales</taxon>
        <taxon>Legeriomycetaceae</taxon>
        <taxon>Smittium</taxon>
    </lineage>
</organism>
<dbReference type="InterPro" id="IPR019331">
    <property type="entry name" value="FAM192A/Fyv6_N"/>
</dbReference>
<feature type="region of interest" description="Disordered" evidence="4">
    <location>
        <begin position="1"/>
        <end position="20"/>
    </location>
</feature>
<name>A0A1R0GX68_9FUNG</name>
<comment type="caution">
    <text evidence="6">The sequence shown here is derived from an EMBL/GenBank/DDBJ whole genome shotgun (WGS) entry which is preliminary data.</text>
</comment>
<feature type="compositionally biased region" description="Basic and acidic residues" evidence="4">
    <location>
        <begin position="172"/>
        <end position="188"/>
    </location>
</feature>
<comment type="subcellular location">
    <subcellularLocation>
        <location evidence="1">Nucleus</location>
    </subcellularLocation>
</comment>
<proteinExistence type="predicted"/>
<evidence type="ECO:0000256" key="3">
    <source>
        <dbReference type="SAM" id="Coils"/>
    </source>
</evidence>
<dbReference type="Pfam" id="PF10187">
    <property type="entry name" value="FAM192A_Fyv6_N"/>
    <property type="match status" value="1"/>
</dbReference>
<protein>
    <recommendedName>
        <fullName evidence="5">FAM192A/Fyv6 N-terminal domain-containing protein</fullName>
    </recommendedName>
</protein>
<feature type="compositionally biased region" description="Low complexity" evidence="4">
    <location>
        <begin position="162"/>
        <end position="171"/>
    </location>
</feature>